<protein>
    <submittedName>
        <fullName evidence="1">Uncharacterized protein</fullName>
    </submittedName>
</protein>
<accession>A0A0A8H022</accession>
<reference evidence="1 2" key="1">
    <citation type="journal article" date="2014" name="Genome Biol. Evol.">
        <title>Comparative Genomics of the Campylobacter lari Group.</title>
        <authorList>
            <person name="Miller W.G."/>
            <person name="Yee E."/>
            <person name="Chapman M.H."/>
            <person name="Smith T.P."/>
            <person name="Bono J.L."/>
            <person name="Huynh S."/>
            <person name="Parker C.T."/>
            <person name="Vandamme P."/>
            <person name="Luong K."/>
            <person name="Korlach J."/>
        </authorList>
    </citation>
    <scope>NUCLEOTIDE SEQUENCE [LARGE SCALE GENOMIC DNA]</scope>
    <source>
        <strain evidence="1 2">NCTC 12927</strain>
    </source>
</reference>
<dbReference type="RefSeq" id="WP_039648965.1">
    <property type="nucleotide sequence ID" value="NZ_CP007770.1"/>
</dbReference>
<proteinExistence type="predicted"/>
<gene>
    <name evidence="1" type="ORF">CINS_0122</name>
</gene>
<dbReference type="AlphaFoldDB" id="A0A0A8H022"/>
<dbReference type="HOGENOM" id="CLU_962005_0_0_7"/>
<name>A0A0A8H022_9BACT</name>
<sequence>MSIKKTILVLLSFVYFCFSQEIDLNKTIGEGYGQTRDKALKSAIEDALSTTQEITLEKFKFNFSGDFDIGYDKEIDLASKAVFNSYSVEELTQIDTDKFYAKVMLYKKDNSTHIKQKSLIVINTKVNNLSKNIEQEIFNTLLQDDIFKILDQNASKSYTQPILSQISQSEESKKFFNPLKANFLLIISPDITQISNEDSAEYSVNIDYGLINFTSNIIHFFSPINLTMSSTSKQSEQRAFKNIAKQIVDQITIYSQNTFLK</sequence>
<dbReference type="EMBL" id="CP007770">
    <property type="protein sequence ID" value="AJC87130.1"/>
    <property type="molecule type" value="Genomic_DNA"/>
</dbReference>
<dbReference type="Proteomes" id="UP000031163">
    <property type="component" value="Chromosome"/>
</dbReference>
<dbReference type="GeneID" id="74430943"/>
<evidence type="ECO:0000313" key="2">
    <source>
        <dbReference type="Proteomes" id="UP000031163"/>
    </source>
</evidence>
<evidence type="ECO:0000313" key="1">
    <source>
        <dbReference type="EMBL" id="AJC87130.1"/>
    </source>
</evidence>
<dbReference type="KEGG" id="cis:CINS_0122"/>
<organism evidence="1 2">
    <name type="scientific">Campylobacter insulaenigrae NCTC 12927</name>
    <dbReference type="NCBI Taxonomy" id="1031564"/>
    <lineage>
        <taxon>Bacteria</taxon>
        <taxon>Pseudomonadati</taxon>
        <taxon>Campylobacterota</taxon>
        <taxon>Epsilonproteobacteria</taxon>
        <taxon>Campylobacterales</taxon>
        <taxon>Campylobacteraceae</taxon>
        <taxon>Campylobacter</taxon>
    </lineage>
</organism>